<evidence type="ECO:0000256" key="7">
    <source>
        <dbReference type="ARBA" id="ARBA00023004"/>
    </source>
</evidence>
<dbReference type="InterPro" id="IPR000283">
    <property type="entry name" value="NADH_UbQ_OxRdtase_75kDa_su_CS"/>
</dbReference>
<dbReference type="GO" id="GO:0005506">
    <property type="term" value="F:iron ion binding"/>
    <property type="evidence" value="ECO:0007669"/>
    <property type="project" value="InterPro"/>
</dbReference>
<dbReference type="InterPro" id="IPR019574">
    <property type="entry name" value="NADH_UbQ_OxRdtase_Gsu_4Fe4S-bd"/>
</dbReference>
<dbReference type="FunFam" id="4.10.260.20:FF:000001">
    <property type="entry name" value="NADP-reducing hydrogenase subunit HndD"/>
    <property type="match status" value="1"/>
</dbReference>
<dbReference type="PANTHER" id="PTHR11615">
    <property type="entry name" value="NITRATE, FORMATE, IRON DEHYDROGENASE"/>
    <property type="match status" value="1"/>
</dbReference>
<dbReference type="InterPro" id="IPR009016">
    <property type="entry name" value="Fe_hydrogenase"/>
</dbReference>
<dbReference type="InterPro" id="IPR050340">
    <property type="entry name" value="Cytosolic_Fe-S_CAF"/>
</dbReference>
<dbReference type="eggNOG" id="COG4624">
    <property type="taxonomic scope" value="Bacteria"/>
</dbReference>
<dbReference type="GO" id="GO:0008137">
    <property type="term" value="F:NADH dehydrogenase (ubiquinone) activity"/>
    <property type="evidence" value="ECO:0007669"/>
    <property type="project" value="InterPro"/>
</dbReference>
<keyword evidence="6" id="KW-0560">Oxidoreductase</keyword>
<dbReference type="SUPFAM" id="SSF54862">
    <property type="entry name" value="4Fe-4S ferredoxins"/>
    <property type="match status" value="1"/>
</dbReference>
<dbReference type="InterPro" id="IPR017900">
    <property type="entry name" value="4Fe4S_Fe_S_CS"/>
</dbReference>
<dbReference type="InterPro" id="IPR004108">
    <property type="entry name" value="Fe_hydrogenase_lsu_C"/>
</dbReference>
<dbReference type="Gene3D" id="3.10.20.740">
    <property type="match status" value="1"/>
</dbReference>
<dbReference type="Pfam" id="PF00037">
    <property type="entry name" value="Fer4"/>
    <property type="match status" value="1"/>
</dbReference>
<dbReference type="InterPro" id="IPR036010">
    <property type="entry name" value="2Fe-2S_ferredoxin-like_sf"/>
</dbReference>
<protein>
    <submittedName>
        <fullName evidence="12">NAD(P)-dependent iron-only hydrogenase catalytic subunit</fullName>
    </submittedName>
</protein>
<proteinExistence type="predicted"/>
<dbReference type="AlphaFoldDB" id="F3ZXB7"/>
<evidence type="ECO:0000256" key="8">
    <source>
        <dbReference type="ARBA" id="ARBA00023014"/>
    </source>
</evidence>
<evidence type="ECO:0000256" key="5">
    <source>
        <dbReference type="ARBA" id="ARBA00022737"/>
    </source>
</evidence>
<dbReference type="PROSITE" id="PS51839">
    <property type="entry name" value="4FE4S_HC3"/>
    <property type="match status" value="1"/>
</dbReference>
<sequence length="573" mass="62577">MNMVNLTIDGRKVTVPENTSILDAAKKVGIDIPTLCYFPDQNIKGNCRVCVVEVEGSRTLAASCSTPVSEGMAVKTWSKNVMNARRTIVQLMLADHDEDCNNCIKNGVCELQSLAQRLNIQYNPFKNILELKPIDTSTPSLIRNPNKCVKCGRCVDMCQETQQVGILFDAYRGVDSEIVSGLGKYLSDAGCILCGQCSTACPVAAIYENDETDKVWQAIFDPSKRVIVQTAPAIRVSIAEEFDMPPGTVALGQLAAALRRLGFDDVFDTDFAADLTIMEEGHELLERLQHGGTLPMITSCSPGWINFIEQYYPDLLSHLSTCKSPQQMFGAVAKTYYAQKIGLKPEDIFVVSIMPCTAKKYESGRPEMSDSGVRDVDVALTTRELARMIRQAGIDFAALPEEPFDEPLGISTGAGAIFGATGGVMEAALRTVYEVVTGNALPVLDFTDGRGLKGIKEASMDLDGANVNVAVAHGIANAKKLLELIRNGAADYQFIEIMCCPGGCIGGGGQPYRTTNAIRQQRIEAIYEVDKAMPLRKSHENPAVQALYKEFLEKPLSEKSHHLLHTTYSNRQH</sequence>
<dbReference type="GO" id="GO:0042773">
    <property type="term" value="P:ATP synthesis coupled electron transport"/>
    <property type="evidence" value="ECO:0007669"/>
    <property type="project" value="InterPro"/>
</dbReference>
<dbReference type="Pfam" id="PF02906">
    <property type="entry name" value="Fe_hyd_lg_C"/>
    <property type="match status" value="1"/>
</dbReference>
<dbReference type="CDD" id="cd00207">
    <property type="entry name" value="fer2"/>
    <property type="match status" value="1"/>
</dbReference>
<dbReference type="Proteomes" id="UP000008457">
    <property type="component" value="Chromosome"/>
</dbReference>
<gene>
    <name evidence="12" type="ordered locus">Mahau_1381</name>
</gene>
<dbReference type="InterPro" id="IPR001041">
    <property type="entry name" value="2Fe-2S_ferredoxin-type"/>
</dbReference>
<dbReference type="OrthoDB" id="9805142at2"/>
<comment type="cofactor">
    <cofactor evidence="1">
        <name>[4Fe-4S] cluster</name>
        <dbReference type="ChEBI" id="CHEBI:49883"/>
    </cofactor>
</comment>
<dbReference type="FunFam" id="3.30.70.20:FF:000035">
    <property type="entry name" value="Iron hydrogenase 1"/>
    <property type="match status" value="1"/>
</dbReference>
<dbReference type="SMART" id="SM00929">
    <property type="entry name" value="NADH-G_4Fe-4S_3"/>
    <property type="match status" value="1"/>
</dbReference>
<dbReference type="SUPFAM" id="SSF53920">
    <property type="entry name" value="Fe-only hydrogenase"/>
    <property type="match status" value="1"/>
</dbReference>
<dbReference type="RefSeq" id="WP_013781004.1">
    <property type="nucleotide sequence ID" value="NC_015520.1"/>
</dbReference>
<feature type="domain" description="4Fe-4S ferredoxin-type" evidence="10">
    <location>
        <begin position="183"/>
        <end position="211"/>
    </location>
</feature>
<keyword evidence="13" id="KW-1185">Reference proteome</keyword>
<dbReference type="GO" id="GO:0016020">
    <property type="term" value="C:membrane"/>
    <property type="evidence" value="ECO:0007669"/>
    <property type="project" value="InterPro"/>
</dbReference>
<dbReference type="PROSITE" id="PS51085">
    <property type="entry name" value="2FE2S_FER_2"/>
    <property type="match status" value="1"/>
</dbReference>
<keyword evidence="7" id="KW-0408">Iron</keyword>
<dbReference type="PROSITE" id="PS00198">
    <property type="entry name" value="4FE4S_FER_1"/>
    <property type="match status" value="1"/>
</dbReference>
<evidence type="ECO:0000256" key="3">
    <source>
        <dbReference type="ARBA" id="ARBA00022714"/>
    </source>
</evidence>
<dbReference type="Pfam" id="PF10588">
    <property type="entry name" value="NADH-G_4Fe-4S_3"/>
    <property type="match status" value="1"/>
</dbReference>
<dbReference type="InterPro" id="IPR003149">
    <property type="entry name" value="Fe_hydrogenase_ssu"/>
</dbReference>
<dbReference type="PROSITE" id="PS00641">
    <property type="entry name" value="COMPLEX1_75K_1"/>
    <property type="match status" value="1"/>
</dbReference>
<dbReference type="Gene3D" id="3.40.50.1780">
    <property type="match status" value="1"/>
</dbReference>
<keyword evidence="2" id="KW-0004">4Fe-4S</keyword>
<keyword evidence="8" id="KW-0411">Iron-sulfur</keyword>
<evidence type="ECO:0000256" key="2">
    <source>
        <dbReference type="ARBA" id="ARBA00022485"/>
    </source>
</evidence>
<keyword evidence="3" id="KW-0001">2Fe-2S</keyword>
<feature type="domain" description="4Fe-4S His(Cys)3-ligated-type" evidence="11">
    <location>
        <begin position="80"/>
        <end position="119"/>
    </location>
</feature>
<dbReference type="NCBIfam" id="TIGR02512">
    <property type="entry name" value="FeFe_hydrog_A"/>
    <property type="match status" value="1"/>
</dbReference>
<dbReference type="GO" id="GO:0051537">
    <property type="term" value="F:2 iron, 2 sulfur cluster binding"/>
    <property type="evidence" value="ECO:0007669"/>
    <property type="project" value="UniProtKB-KW"/>
</dbReference>
<dbReference type="Pfam" id="PF13510">
    <property type="entry name" value="Fer2_4"/>
    <property type="match status" value="1"/>
</dbReference>
<organism evidence="12 13">
    <name type="scientific">Mahella australiensis (strain DSM 15567 / CIP 107919 / 50-1 BON)</name>
    <dbReference type="NCBI Taxonomy" id="697281"/>
    <lineage>
        <taxon>Bacteria</taxon>
        <taxon>Bacillati</taxon>
        <taxon>Bacillota</taxon>
        <taxon>Clostridia</taxon>
        <taxon>Thermoanaerobacterales</taxon>
        <taxon>Thermoanaerobacterales Family IV. Incertae Sedis</taxon>
        <taxon>Mahella</taxon>
    </lineage>
</organism>
<dbReference type="GO" id="GO:0008901">
    <property type="term" value="F:ferredoxin hydrogenase activity"/>
    <property type="evidence" value="ECO:0007669"/>
    <property type="project" value="InterPro"/>
</dbReference>
<evidence type="ECO:0000259" key="9">
    <source>
        <dbReference type="PROSITE" id="PS51085"/>
    </source>
</evidence>
<reference evidence="12 13" key="2">
    <citation type="journal article" date="2011" name="Stand. Genomic Sci.">
        <title>Complete genome sequence of Mahella australiensis type strain (50-1 BON).</title>
        <authorList>
            <person name="Sikorski J."/>
            <person name="Teshima H."/>
            <person name="Nolan M."/>
            <person name="Lucas S."/>
            <person name="Hammon N."/>
            <person name="Deshpande S."/>
            <person name="Cheng J.F."/>
            <person name="Pitluck S."/>
            <person name="Liolios K."/>
            <person name="Pagani I."/>
            <person name="Ivanova N."/>
            <person name="Huntemann M."/>
            <person name="Mavromatis K."/>
            <person name="Ovchinikova G."/>
            <person name="Pati A."/>
            <person name="Tapia R."/>
            <person name="Han C."/>
            <person name="Goodwin L."/>
            <person name="Chen A."/>
            <person name="Palaniappan K."/>
            <person name="Land M."/>
            <person name="Hauser L."/>
            <person name="Ngatchou-Djao O.D."/>
            <person name="Rohde M."/>
            <person name="Pukall R."/>
            <person name="Spring S."/>
            <person name="Abt B."/>
            <person name="Goker M."/>
            <person name="Detter J.C."/>
            <person name="Woyke T."/>
            <person name="Bristow J."/>
            <person name="Markowitz V."/>
            <person name="Hugenholtz P."/>
            <person name="Eisen J.A."/>
            <person name="Kyrpides N.C."/>
            <person name="Klenk H.P."/>
            <person name="Lapidus A."/>
        </authorList>
    </citation>
    <scope>NUCLEOTIDE SEQUENCE [LARGE SCALE GENOMIC DNA]</scope>
    <source>
        <strain evidence="13">DSM 15567 / CIP 107919 / 50-1 BON</strain>
    </source>
</reference>
<dbReference type="SUPFAM" id="SSF54292">
    <property type="entry name" value="2Fe-2S ferredoxin-like"/>
    <property type="match status" value="1"/>
</dbReference>
<dbReference type="FunFam" id="3.10.20.740:FF:000005">
    <property type="entry name" value="NADH:ubiquinone oxidoreductase subunit"/>
    <property type="match status" value="1"/>
</dbReference>
<dbReference type="InterPro" id="IPR013352">
    <property type="entry name" value="Fe_hydrogenase_subset"/>
</dbReference>
<evidence type="ECO:0000256" key="1">
    <source>
        <dbReference type="ARBA" id="ARBA00001966"/>
    </source>
</evidence>
<dbReference type="PROSITE" id="PS51379">
    <property type="entry name" value="4FE4S_FER_2"/>
    <property type="match status" value="2"/>
</dbReference>
<dbReference type="eggNOG" id="COG3383">
    <property type="taxonomic scope" value="Bacteria"/>
</dbReference>
<dbReference type="InterPro" id="IPR017896">
    <property type="entry name" value="4Fe4S_Fe-S-bd"/>
</dbReference>
<evidence type="ECO:0000256" key="6">
    <source>
        <dbReference type="ARBA" id="ARBA00023002"/>
    </source>
</evidence>
<dbReference type="STRING" id="697281.Mahau_1381"/>
<dbReference type="GO" id="GO:0051539">
    <property type="term" value="F:4 iron, 4 sulfur cluster binding"/>
    <property type="evidence" value="ECO:0007669"/>
    <property type="project" value="UniProtKB-KW"/>
</dbReference>
<dbReference type="Gene3D" id="3.30.70.20">
    <property type="match status" value="1"/>
</dbReference>
<dbReference type="SMART" id="SM00902">
    <property type="entry name" value="Fe_hyd_SSU"/>
    <property type="match status" value="1"/>
</dbReference>
<dbReference type="Gene3D" id="3.40.950.10">
    <property type="entry name" value="Fe-only Hydrogenase (Larger Subunit), Chain L, domain 3"/>
    <property type="match status" value="1"/>
</dbReference>
<dbReference type="HOGENOM" id="CLU_018240_2_1_9"/>
<feature type="domain" description="4Fe-4S ferredoxin-type" evidence="10">
    <location>
        <begin position="139"/>
        <end position="169"/>
    </location>
</feature>
<accession>F3ZXB7</accession>
<dbReference type="KEGG" id="mas:Mahau_1381"/>
<evidence type="ECO:0000256" key="4">
    <source>
        <dbReference type="ARBA" id="ARBA00022723"/>
    </source>
</evidence>
<dbReference type="Gene3D" id="4.10.260.20">
    <property type="entry name" value="Iron hydrogenase, small subunit"/>
    <property type="match status" value="1"/>
</dbReference>
<evidence type="ECO:0000313" key="12">
    <source>
        <dbReference type="EMBL" id="AEE96574.1"/>
    </source>
</evidence>
<keyword evidence="5" id="KW-0677">Repeat</keyword>
<dbReference type="Pfam" id="PF02256">
    <property type="entry name" value="Fe_hyd_SSU"/>
    <property type="match status" value="1"/>
</dbReference>
<evidence type="ECO:0000259" key="10">
    <source>
        <dbReference type="PROSITE" id="PS51379"/>
    </source>
</evidence>
<dbReference type="NCBIfam" id="NF040763">
    <property type="entry name" value="FeFe_hydrog_A6"/>
    <property type="match status" value="1"/>
</dbReference>
<keyword evidence="4" id="KW-0479">Metal-binding</keyword>
<evidence type="ECO:0000313" key="13">
    <source>
        <dbReference type="Proteomes" id="UP000008457"/>
    </source>
</evidence>
<feature type="domain" description="2Fe-2S ferredoxin-type" evidence="9">
    <location>
        <begin position="2"/>
        <end position="80"/>
    </location>
</feature>
<dbReference type="InterPro" id="IPR036991">
    <property type="entry name" value="Fe_hydrogenase_ssu_sf"/>
</dbReference>
<name>F3ZXB7_MAHA5</name>
<dbReference type="InterPro" id="IPR049830">
    <property type="entry name" value="HndD"/>
</dbReference>
<dbReference type="EMBL" id="CP002360">
    <property type="protein sequence ID" value="AEE96574.1"/>
    <property type="molecule type" value="Genomic_DNA"/>
</dbReference>
<reference evidence="13" key="1">
    <citation type="submission" date="2010-11" db="EMBL/GenBank/DDBJ databases">
        <title>The complete genome of Mahella australiensis DSM 15567.</title>
        <authorList>
            <consortium name="US DOE Joint Genome Institute (JGI-PGF)"/>
            <person name="Lucas S."/>
            <person name="Copeland A."/>
            <person name="Lapidus A."/>
            <person name="Bruce D."/>
            <person name="Goodwin L."/>
            <person name="Pitluck S."/>
            <person name="Kyrpides N."/>
            <person name="Mavromatis K."/>
            <person name="Pagani I."/>
            <person name="Ivanova N."/>
            <person name="Teshima H."/>
            <person name="Brettin T."/>
            <person name="Detter J.C."/>
            <person name="Han C."/>
            <person name="Tapia R."/>
            <person name="Land M."/>
            <person name="Hauser L."/>
            <person name="Markowitz V."/>
            <person name="Cheng J.-F."/>
            <person name="Hugenholtz P."/>
            <person name="Woyke T."/>
            <person name="Wu D."/>
            <person name="Spring S."/>
            <person name="Pukall R."/>
            <person name="Steenblock K."/>
            <person name="Schneider S."/>
            <person name="Klenk H.-P."/>
            <person name="Eisen J.A."/>
        </authorList>
    </citation>
    <scope>NUCLEOTIDE SEQUENCE [LARGE SCALE GENOMIC DNA]</scope>
    <source>
        <strain evidence="13">DSM 15567 / CIP 107919 / 50-1 BON</strain>
    </source>
</reference>
<evidence type="ECO:0000259" key="11">
    <source>
        <dbReference type="PROSITE" id="PS51839"/>
    </source>
</evidence>